<gene>
    <name evidence="2" type="ORF">K461DRAFT_278191</name>
</gene>
<name>A0A9P4MKP7_9PEZI</name>
<comment type="caution">
    <text evidence="2">The sequence shown here is derived from an EMBL/GenBank/DDBJ whole genome shotgun (WGS) entry which is preliminary data.</text>
</comment>
<reference evidence="2" key="1">
    <citation type="journal article" date="2020" name="Stud. Mycol.">
        <title>101 Dothideomycetes genomes: a test case for predicting lifestyles and emergence of pathogens.</title>
        <authorList>
            <person name="Haridas S."/>
            <person name="Albert R."/>
            <person name="Binder M."/>
            <person name="Bloem J."/>
            <person name="Labutti K."/>
            <person name="Salamov A."/>
            <person name="Andreopoulos B."/>
            <person name="Baker S."/>
            <person name="Barry K."/>
            <person name="Bills G."/>
            <person name="Bluhm B."/>
            <person name="Cannon C."/>
            <person name="Castanera R."/>
            <person name="Culley D."/>
            <person name="Daum C."/>
            <person name="Ezra D."/>
            <person name="Gonzalez J."/>
            <person name="Henrissat B."/>
            <person name="Kuo A."/>
            <person name="Liang C."/>
            <person name="Lipzen A."/>
            <person name="Lutzoni F."/>
            <person name="Magnuson J."/>
            <person name="Mondo S."/>
            <person name="Nolan M."/>
            <person name="Ohm R."/>
            <person name="Pangilinan J."/>
            <person name="Park H.-J."/>
            <person name="Ramirez L."/>
            <person name="Alfaro M."/>
            <person name="Sun H."/>
            <person name="Tritt A."/>
            <person name="Yoshinaga Y."/>
            <person name="Zwiers L.-H."/>
            <person name="Turgeon B."/>
            <person name="Goodwin S."/>
            <person name="Spatafora J."/>
            <person name="Crous P."/>
            <person name="Grigoriev I."/>
        </authorList>
    </citation>
    <scope>NUCLEOTIDE SEQUENCE</scope>
    <source>
        <strain evidence="2">CBS 260.36</strain>
    </source>
</reference>
<evidence type="ECO:0000313" key="3">
    <source>
        <dbReference type="Proteomes" id="UP000799439"/>
    </source>
</evidence>
<keyword evidence="3" id="KW-1185">Reference proteome</keyword>
<feature type="compositionally biased region" description="Polar residues" evidence="1">
    <location>
        <begin position="123"/>
        <end position="134"/>
    </location>
</feature>
<evidence type="ECO:0000256" key="1">
    <source>
        <dbReference type="SAM" id="MobiDB-lite"/>
    </source>
</evidence>
<dbReference type="Proteomes" id="UP000799439">
    <property type="component" value="Unassembled WGS sequence"/>
</dbReference>
<protein>
    <submittedName>
        <fullName evidence="2">Uncharacterized protein</fullName>
    </submittedName>
</protein>
<accession>A0A9P4MKP7</accession>
<dbReference type="AlphaFoldDB" id="A0A9P4MKP7"/>
<proteinExistence type="predicted"/>
<sequence length="174" mass="20369">MHTLAHLKATLIAARINHELSVDAWEQRVATVETYLLLHQDIFRNDPELDEVLKELNRVRCSPWHLQKKTEQLHAEIWALRGELRRLRTVRRSCVHIRSVLESWDDLSRSRQAISIANGGGDSENSGDAPQTVTALRDGTRLPRPEEWYEKVRLKTERELKRIRRVLDKQRSLV</sequence>
<dbReference type="EMBL" id="ML996085">
    <property type="protein sequence ID" value="KAF2153374.1"/>
    <property type="molecule type" value="Genomic_DNA"/>
</dbReference>
<organism evidence="2 3">
    <name type="scientific">Myriangium duriaei CBS 260.36</name>
    <dbReference type="NCBI Taxonomy" id="1168546"/>
    <lineage>
        <taxon>Eukaryota</taxon>
        <taxon>Fungi</taxon>
        <taxon>Dikarya</taxon>
        <taxon>Ascomycota</taxon>
        <taxon>Pezizomycotina</taxon>
        <taxon>Dothideomycetes</taxon>
        <taxon>Dothideomycetidae</taxon>
        <taxon>Myriangiales</taxon>
        <taxon>Myriangiaceae</taxon>
        <taxon>Myriangium</taxon>
    </lineage>
</organism>
<evidence type="ECO:0000313" key="2">
    <source>
        <dbReference type="EMBL" id="KAF2153374.1"/>
    </source>
</evidence>
<feature type="region of interest" description="Disordered" evidence="1">
    <location>
        <begin position="116"/>
        <end position="137"/>
    </location>
</feature>